<evidence type="ECO:0008006" key="3">
    <source>
        <dbReference type="Google" id="ProtNLM"/>
    </source>
</evidence>
<dbReference type="InterPro" id="IPR023393">
    <property type="entry name" value="START-like_dom_sf"/>
</dbReference>
<protein>
    <recommendedName>
        <fullName evidence="3">SRPBCC family protein</fullName>
    </recommendedName>
</protein>
<evidence type="ECO:0000313" key="1">
    <source>
        <dbReference type="EMBL" id="QOT78805.1"/>
    </source>
</evidence>
<dbReference type="SUPFAM" id="SSF55961">
    <property type="entry name" value="Bet v1-like"/>
    <property type="match status" value="1"/>
</dbReference>
<reference evidence="1 2" key="1">
    <citation type="submission" date="2020-10" db="EMBL/GenBank/DDBJ databases">
        <title>Complete genome sequence of Cupriavidus basilensis CCUG 49340T.</title>
        <authorList>
            <person name="Salva-Serra F."/>
            <person name="Donoso R.A."/>
            <person name="Cho K.H."/>
            <person name="Yoo J.A."/>
            <person name="Lee K."/>
            <person name="Yoon S.-H."/>
            <person name="Perez-Pantoja D."/>
            <person name="Moore E.R.B."/>
        </authorList>
    </citation>
    <scope>NUCLEOTIDE SEQUENCE [LARGE SCALE GENOMIC DNA]</scope>
    <source>
        <strain evidence="2">CCUG 49340</strain>
    </source>
</reference>
<dbReference type="Gene3D" id="3.30.530.20">
    <property type="match status" value="1"/>
</dbReference>
<name>A0A643FXN3_9BURK</name>
<proteinExistence type="predicted"/>
<accession>A0A643FXN3</accession>
<dbReference type="RefSeq" id="WP_150985519.1">
    <property type="nucleotide sequence ID" value="NZ_CP062804.1"/>
</dbReference>
<evidence type="ECO:0000313" key="2">
    <source>
        <dbReference type="Proteomes" id="UP000397656"/>
    </source>
</evidence>
<dbReference type="AlphaFoldDB" id="A0A643FXN3"/>
<organism evidence="1 2">
    <name type="scientific">Cupriavidus basilensis</name>
    <dbReference type="NCBI Taxonomy" id="68895"/>
    <lineage>
        <taxon>Bacteria</taxon>
        <taxon>Pseudomonadati</taxon>
        <taxon>Pseudomonadota</taxon>
        <taxon>Betaproteobacteria</taxon>
        <taxon>Burkholderiales</taxon>
        <taxon>Burkholderiaceae</taxon>
        <taxon>Cupriavidus</taxon>
    </lineage>
</organism>
<dbReference type="EMBL" id="CP062804">
    <property type="protein sequence ID" value="QOT78805.1"/>
    <property type="molecule type" value="Genomic_DNA"/>
</dbReference>
<dbReference type="GeneID" id="98404960"/>
<gene>
    <name evidence="1" type="ORF">F7R26_028830</name>
</gene>
<sequence length="159" mass="18439">MKIRSEWILECEPRHVWPHFLHARMDASRPLLFWLGIPKPMSCRVLEGVAAVGNTRQCTTDRGTINQRILQLEPNRLLQYQMQESTVWCRAWVGKLIDTFSLEPLGDGRTRVMRTTEFEATGLLKDIRLVGLWAALRQAHAYAARNWQRLALQSQRESA</sequence>
<dbReference type="Proteomes" id="UP000397656">
    <property type="component" value="Chromosome 2"/>
</dbReference>